<evidence type="ECO:0000256" key="8">
    <source>
        <dbReference type="RuleBase" id="RU363032"/>
    </source>
</evidence>
<keyword evidence="12" id="KW-1185">Reference proteome</keyword>
<dbReference type="CDD" id="cd06261">
    <property type="entry name" value="TM_PBP2"/>
    <property type="match status" value="1"/>
</dbReference>
<feature type="region of interest" description="Disordered" evidence="9">
    <location>
        <begin position="56"/>
        <end position="77"/>
    </location>
</feature>
<comment type="subcellular location">
    <subcellularLocation>
        <location evidence="1">Cell inner membrane</location>
        <topology evidence="1">Multi-pass membrane protein</topology>
    </subcellularLocation>
    <subcellularLocation>
        <location evidence="8">Cell membrane</location>
        <topology evidence="8">Multi-pass membrane protein</topology>
    </subcellularLocation>
</comment>
<proteinExistence type="inferred from homology"/>
<evidence type="ECO:0000256" key="9">
    <source>
        <dbReference type="SAM" id="MobiDB-lite"/>
    </source>
</evidence>
<dbReference type="InterPro" id="IPR035906">
    <property type="entry name" value="MetI-like_sf"/>
</dbReference>
<feature type="transmembrane region" description="Helical" evidence="8">
    <location>
        <begin position="283"/>
        <end position="310"/>
    </location>
</feature>
<reference evidence="11 12" key="1">
    <citation type="submission" date="2015-03" db="EMBL/GenBank/DDBJ databases">
        <title>Genome sequencing of Methylobacterium variabile DSM 16961.</title>
        <authorList>
            <person name="Chaudhry V."/>
            <person name="Patil P.B."/>
        </authorList>
    </citation>
    <scope>NUCLEOTIDE SEQUENCE [LARGE SCALE GENOMIC DNA]</scope>
    <source>
        <strain evidence="11 12">DSM 16961</strain>
    </source>
</reference>
<keyword evidence="2 8" id="KW-0813">Transport</keyword>
<dbReference type="PANTHER" id="PTHR30465">
    <property type="entry name" value="INNER MEMBRANE ABC TRANSPORTER"/>
    <property type="match status" value="1"/>
</dbReference>
<dbReference type="PANTHER" id="PTHR30465:SF66">
    <property type="entry name" value="INNER MEMBRANE ABC TRANSPORTER PERMEASE PROTEIN YEJB"/>
    <property type="match status" value="1"/>
</dbReference>
<feature type="transmembrane region" description="Helical" evidence="8">
    <location>
        <begin position="9"/>
        <end position="30"/>
    </location>
</feature>
<dbReference type="Proteomes" id="UP000035955">
    <property type="component" value="Unassembled WGS sequence"/>
</dbReference>
<dbReference type="GO" id="GO:0042884">
    <property type="term" value="P:microcin transport"/>
    <property type="evidence" value="ECO:0007669"/>
    <property type="project" value="TreeGrafter"/>
</dbReference>
<dbReference type="FunFam" id="1.10.3720.10:FF:000014">
    <property type="entry name" value="Microcin C ABC transporter permease YejB"/>
    <property type="match status" value="1"/>
</dbReference>
<evidence type="ECO:0000256" key="4">
    <source>
        <dbReference type="ARBA" id="ARBA00022519"/>
    </source>
</evidence>
<feature type="transmembrane region" description="Helical" evidence="8">
    <location>
        <begin position="225"/>
        <end position="248"/>
    </location>
</feature>
<dbReference type="GO" id="GO:0055085">
    <property type="term" value="P:transmembrane transport"/>
    <property type="evidence" value="ECO:0007669"/>
    <property type="project" value="InterPro"/>
</dbReference>
<dbReference type="InterPro" id="IPR000515">
    <property type="entry name" value="MetI-like"/>
</dbReference>
<gene>
    <name evidence="11" type="ORF">VQ02_31820</name>
</gene>
<keyword evidence="7 8" id="KW-0472">Membrane</keyword>
<sequence length="367" mass="40458">MAAYILRRLLLMIPTILGIMLISFVIVQFAPGGPVERVLAQLQGQNTAMSRVTGGGGDLAGRGAAPGGGGESNSRYRGAQGLDPAFIKRLEQQFGFDKPAPERFLKMLWDYARFDFGKSYFRDVSVLQLIREKLPVSISLGLWMTLISYAISIPLGIRKAVRDGSPFDVWTSGVVIVGYAIPGFLFAILLIVLFAGGSFLQIFPLRGLTSEGWSQFPPWQKVTDYLWHITLPIIAMAIGAFATSTLLTKNSFLDEIRKQYVLTARMKGLSERQVLYGHVFRNAMLIVVAGFPGAFISAFFAGSLLIETIFSLDGLGLLSFESIVNRDYPVVFANLYIFSLLGLVVNLISDLTYSWIDPRIDFEARAA</sequence>
<evidence type="ECO:0000256" key="6">
    <source>
        <dbReference type="ARBA" id="ARBA00022989"/>
    </source>
</evidence>
<evidence type="ECO:0000313" key="11">
    <source>
        <dbReference type="EMBL" id="KMO28322.1"/>
    </source>
</evidence>
<accession>A0A0J6S3Z9</accession>
<feature type="transmembrane region" description="Helical" evidence="8">
    <location>
        <begin position="330"/>
        <end position="349"/>
    </location>
</feature>
<evidence type="ECO:0000256" key="1">
    <source>
        <dbReference type="ARBA" id="ARBA00004429"/>
    </source>
</evidence>
<keyword evidence="6 8" id="KW-1133">Transmembrane helix</keyword>
<dbReference type="PATRIC" id="fig|298794.3.peg.4801"/>
<feature type="domain" description="ABC transmembrane type-1" evidence="10">
    <location>
        <begin position="134"/>
        <end position="349"/>
    </location>
</feature>
<dbReference type="Gene3D" id="1.10.3720.10">
    <property type="entry name" value="MetI-like"/>
    <property type="match status" value="1"/>
</dbReference>
<dbReference type="GO" id="GO:0005886">
    <property type="term" value="C:plasma membrane"/>
    <property type="evidence" value="ECO:0007669"/>
    <property type="project" value="UniProtKB-SubCell"/>
</dbReference>
<protein>
    <submittedName>
        <fullName evidence="11">Microcin ABC transporter permease</fullName>
    </submittedName>
</protein>
<evidence type="ECO:0000256" key="2">
    <source>
        <dbReference type="ARBA" id="ARBA00022448"/>
    </source>
</evidence>
<organism evidence="11 12">
    <name type="scientific">Methylobacterium variabile</name>
    <dbReference type="NCBI Taxonomy" id="298794"/>
    <lineage>
        <taxon>Bacteria</taxon>
        <taxon>Pseudomonadati</taxon>
        <taxon>Pseudomonadota</taxon>
        <taxon>Alphaproteobacteria</taxon>
        <taxon>Hyphomicrobiales</taxon>
        <taxon>Methylobacteriaceae</taxon>
        <taxon>Methylobacterium</taxon>
    </lineage>
</organism>
<evidence type="ECO:0000259" key="10">
    <source>
        <dbReference type="PROSITE" id="PS50928"/>
    </source>
</evidence>
<name>A0A0J6S3Z9_9HYPH</name>
<dbReference type="SUPFAM" id="SSF161098">
    <property type="entry name" value="MetI-like"/>
    <property type="match status" value="1"/>
</dbReference>
<keyword evidence="4" id="KW-0997">Cell inner membrane</keyword>
<keyword evidence="3" id="KW-1003">Cell membrane</keyword>
<dbReference type="NCBIfam" id="NF011712">
    <property type="entry name" value="PRK15133.1"/>
    <property type="match status" value="1"/>
</dbReference>
<feature type="transmembrane region" description="Helical" evidence="8">
    <location>
        <begin position="169"/>
        <end position="195"/>
    </location>
</feature>
<feature type="compositionally biased region" description="Gly residues" evidence="9">
    <location>
        <begin position="56"/>
        <end position="71"/>
    </location>
</feature>
<evidence type="ECO:0000256" key="3">
    <source>
        <dbReference type="ARBA" id="ARBA00022475"/>
    </source>
</evidence>
<evidence type="ECO:0000256" key="7">
    <source>
        <dbReference type="ARBA" id="ARBA00023136"/>
    </source>
</evidence>
<keyword evidence="5 8" id="KW-0812">Transmembrane</keyword>
<dbReference type="PROSITE" id="PS50928">
    <property type="entry name" value="ABC_TM1"/>
    <property type="match status" value="1"/>
</dbReference>
<evidence type="ECO:0000256" key="5">
    <source>
        <dbReference type="ARBA" id="ARBA00022692"/>
    </source>
</evidence>
<dbReference type="OrthoDB" id="9807402at2"/>
<comment type="caution">
    <text evidence="11">The sequence shown here is derived from an EMBL/GenBank/DDBJ whole genome shotgun (WGS) entry which is preliminary data.</text>
</comment>
<dbReference type="EMBL" id="LABY01000305">
    <property type="protein sequence ID" value="KMO28322.1"/>
    <property type="molecule type" value="Genomic_DNA"/>
</dbReference>
<dbReference type="AlphaFoldDB" id="A0A0J6S3Z9"/>
<feature type="transmembrane region" description="Helical" evidence="8">
    <location>
        <begin position="136"/>
        <end position="157"/>
    </location>
</feature>
<evidence type="ECO:0000313" key="12">
    <source>
        <dbReference type="Proteomes" id="UP000035955"/>
    </source>
</evidence>
<dbReference type="RefSeq" id="WP_048448259.1">
    <property type="nucleotide sequence ID" value="NZ_LABY01000305.1"/>
</dbReference>
<comment type="similarity">
    <text evidence="8">Belongs to the binding-protein-dependent transport system permease family.</text>
</comment>
<dbReference type="Pfam" id="PF00528">
    <property type="entry name" value="BPD_transp_1"/>
    <property type="match status" value="1"/>
</dbReference>